<dbReference type="Proteomes" id="UP000799437">
    <property type="component" value="Unassembled WGS sequence"/>
</dbReference>
<dbReference type="RefSeq" id="XP_033602946.1">
    <property type="nucleotide sequence ID" value="XM_033745319.1"/>
</dbReference>
<proteinExistence type="predicted"/>
<evidence type="ECO:0000256" key="1">
    <source>
        <dbReference type="SAM" id="MobiDB-lite"/>
    </source>
</evidence>
<dbReference type="AlphaFoldDB" id="A0A6A6WD45"/>
<feature type="region of interest" description="Disordered" evidence="1">
    <location>
        <begin position="295"/>
        <end position="333"/>
    </location>
</feature>
<feature type="compositionally biased region" description="Low complexity" evidence="1">
    <location>
        <begin position="443"/>
        <end position="460"/>
    </location>
</feature>
<feature type="region of interest" description="Disordered" evidence="1">
    <location>
        <begin position="145"/>
        <end position="188"/>
    </location>
</feature>
<dbReference type="OrthoDB" id="3595619at2759"/>
<protein>
    <submittedName>
        <fullName evidence="2">Uncharacterized protein</fullName>
    </submittedName>
</protein>
<organism evidence="2 3">
    <name type="scientific">Pseudovirgaria hyperparasitica</name>
    <dbReference type="NCBI Taxonomy" id="470096"/>
    <lineage>
        <taxon>Eukaryota</taxon>
        <taxon>Fungi</taxon>
        <taxon>Dikarya</taxon>
        <taxon>Ascomycota</taxon>
        <taxon>Pezizomycotina</taxon>
        <taxon>Dothideomycetes</taxon>
        <taxon>Dothideomycetes incertae sedis</taxon>
        <taxon>Acrospermales</taxon>
        <taxon>Acrospermaceae</taxon>
        <taxon>Pseudovirgaria</taxon>
    </lineage>
</organism>
<feature type="compositionally biased region" description="Polar residues" evidence="1">
    <location>
        <begin position="70"/>
        <end position="86"/>
    </location>
</feature>
<sequence>MGEARHSNAAVLKNNWLVTLGCCASWGHDEDYAEAELRCNVQEEDVVPVVDQPRPYHHTVSTIVSRWPTTSGHRSISRASRLSGSMSIDCRPANKESPPRRSTTRPPSLRPLELSIYEPKNRLSPLPDFTESDWTKVLPSLEFPEQAVVHSRPSSVSSTTTTSRFGGRWDSVRSENTTTTSVTRRSSSRLSLNPLIDLSLLHGPDFEDRPTALQTLPSIPDSPIPTTDKHSSTTTTSSSTIPLPSSPPQSHHNTHSSTPARSNPQRTTRPSFLSTRNEIDAAIRELKSIIQERRAHASTSTSISTLSSSSPSFSTTTTTSRPPPSPSHHIPALAPSHRIRARSETLSEIGSAFSVPWVCAKPLPLAPGQVQVQVRTPFYMAPDSPGFYSSSSSSGAEKAGAAGTERADRHVVSVLKESLASVRPRVWGWMGRAGAQGRHAQRPSTASTALTSASTSTSTSTITSASTLSLATTVPSLVTSRTSCSTARCPATPGGLSPRSARKGLGWGEGEVWGRKEEVEVEVGGRDGRVDPLRMNPRTPVGVAF</sequence>
<accession>A0A6A6WD45</accession>
<feature type="compositionally biased region" description="Low complexity" evidence="1">
    <location>
        <begin position="232"/>
        <end position="243"/>
    </location>
</feature>
<keyword evidence="3" id="KW-1185">Reference proteome</keyword>
<reference evidence="2" key="1">
    <citation type="journal article" date="2020" name="Stud. Mycol.">
        <title>101 Dothideomycetes genomes: a test case for predicting lifestyles and emergence of pathogens.</title>
        <authorList>
            <person name="Haridas S."/>
            <person name="Albert R."/>
            <person name="Binder M."/>
            <person name="Bloem J."/>
            <person name="Labutti K."/>
            <person name="Salamov A."/>
            <person name="Andreopoulos B."/>
            <person name="Baker S."/>
            <person name="Barry K."/>
            <person name="Bills G."/>
            <person name="Bluhm B."/>
            <person name="Cannon C."/>
            <person name="Castanera R."/>
            <person name="Culley D."/>
            <person name="Daum C."/>
            <person name="Ezra D."/>
            <person name="Gonzalez J."/>
            <person name="Henrissat B."/>
            <person name="Kuo A."/>
            <person name="Liang C."/>
            <person name="Lipzen A."/>
            <person name="Lutzoni F."/>
            <person name="Magnuson J."/>
            <person name="Mondo S."/>
            <person name="Nolan M."/>
            <person name="Ohm R."/>
            <person name="Pangilinan J."/>
            <person name="Park H.-J."/>
            <person name="Ramirez L."/>
            <person name="Alfaro M."/>
            <person name="Sun H."/>
            <person name="Tritt A."/>
            <person name="Yoshinaga Y."/>
            <person name="Zwiers L.-H."/>
            <person name="Turgeon B."/>
            <person name="Goodwin S."/>
            <person name="Spatafora J."/>
            <person name="Crous P."/>
            <person name="Grigoriev I."/>
        </authorList>
    </citation>
    <scope>NUCLEOTIDE SEQUENCE</scope>
    <source>
        <strain evidence="2">CBS 121739</strain>
    </source>
</reference>
<gene>
    <name evidence="2" type="ORF">EJ05DRAFT_484220</name>
</gene>
<feature type="compositionally biased region" description="Low complexity" evidence="1">
    <location>
        <begin position="154"/>
        <end position="163"/>
    </location>
</feature>
<name>A0A6A6WD45_9PEZI</name>
<dbReference type="GeneID" id="54486373"/>
<feature type="region of interest" description="Disordered" evidence="1">
    <location>
        <begin position="70"/>
        <end position="115"/>
    </location>
</feature>
<feature type="region of interest" description="Disordered" evidence="1">
    <location>
        <begin position="433"/>
        <end position="460"/>
    </location>
</feature>
<feature type="region of interest" description="Disordered" evidence="1">
    <location>
        <begin position="484"/>
        <end position="503"/>
    </location>
</feature>
<feature type="compositionally biased region" description="Low complexity" evidence="1">
    <location>
        <begin position="174"/>
        <end position="188"/>
    </location>
</feature>
<feature type="compositionally biased region" description="Low complexity" evidence="1">
    <location>
        <begin position="297"/>
        <end position="320"/>
    </location>
</feature>
<feature type="compositionally biased region" description="Low complexity" evidence="1">
    <location>
        <begin position="100"/>
        <end position="112"/>
    </location>
</feature>
<dbReference type="EMBL" id="ML996568">
    <property type="protein sequence ID" value="KAF2760495.1"/>
    <property type="molecule type" value="Genomic_DNA"/>
</dbReference>
<feature type="region of interest" description="Disordered" evidence="1">
    <location>
        <begin position="209"/>
        <end position="276"/>
    </location>
</feature>
<evidence type="ECO:0000313" key="2">
    <source>
        <dbReference type="EMBL" id="KAF2760495.1"/>
    </source>
</evidence>
<evidence type="ECO:0000313" key="3">
    <source>
        <dbReference type="Proteomes" id="UP000799437"/>
    </source>
</evidence>
<feature type="compositionally biased region" description="Polar residues" evidence="1">
    <location>
        <begin position="255"/>
        <end position="276"/>
    </location>
</feature>